<organism evidence="1 2">
    <name type="scientific">Plectus sambesii</name>
    <dbReference type="NCBI Taxonomy" id="2011161"/>
    <lineage>
        <taxon>Eukaryota</taxon>
        <taxon>Metazoa</taxon>
        <taxon>Ecdysozoa</taxon>
        <taxon>Nematoda</taxon>
        <taxon>Chromadorea</taxon>
        <taxon>Plectida</taxon>
        <taxon>Plectina</taxon>
        <taxon>Plectoidea</taxon>
        <taxon>Plectidae</taxon>
        <taxon>Plectus</taxon>
    </lineage>
</organism>
<dbReference type="AlphaFoldDB" id="A0A914UUW5"/>
<keyword evidence="1" id="KW-1185">Reference proteome</keyword>
<dbReference type="WBParaSite" id="PSAMB.scaffold1258size33735.g11988.t1">
    <property type="protein sequence ID" value="PSAMB.scaffold1258size33735.g11988.t1"/>
    <property type="gene ID" value="PSAMB.scaffold1258size33735.g11988"/>
</dbReference>
<dbReference type="Proteomes" id="UP000887566">
    <property type="component" value="Unplaced"/>
</dbReference>
<protein>
    <submittedName>
        <fullName evidence="2">Uncharacterized protein</fullName>
    </submittedName>
</protein>
<accession>A0A914UUW5</accession>
<evidence type="ECO:0000313" key="2">
    <source>
        <dbReference type="WBParaSite" id="PSAMB.scaffold1258size33735.g11988.t1"/>
    </source>
</evidence>
<proteinExistence type="predicted"/>
<evidence type="ECO:0000313" key="1">
    <source>
        <dbReference type="Proteomes" id="UP000887566"/>
    </source>
</evidence>
<sequence>MAASSKKMARSVRDARDRLRASGGFLLRGVHCLDERGERGVVRELVGEDSHGGLEVEPVKRPWEWARLARRKAMSMGQADVGTKWMVIAAEDGAGEHADVGNHSLIYI</sequence>
<reference evidence="2" key="1">
    <citation type="submission" date="2022-11" db="UniProtKB">
        <authorList>
            <consortium name="WormBaseParasite"/>
        </authorList>
    </citation>
    <scope>IDENTIFICATION</scope>
</reference>
<name>A0A914UUW5_9BILA</name>